<feature type="region of interest" description="Disordered" evidence="1">
    <location>
        <begin position="562"/>
        <end position="725"/>
    </location>
</feature>
<evidence type="ECO:0000313" key="2">
    <source>
        <dbReference type="EMBL" id="CAG2210440.1"/>
    </source>
</evidence>
<feature type="compositionally biased region" description="Basic and acidic residues" evidence="1">
    <location>
        <begin position="598"/>
        <end position="634"/>
    </location>
</feature>
<dbReference type="PANTHER" id="PTHR21219">
    <property type="entry name" value="FI19613P1"/>
    <property type="match status" value="1"/>
</dbReference>
<feature type="compositionally biased region" description="Basic and acidic residues" evidence="1">
    <location>
        <begin position="653"/>
        <end position="663"/>
    </location>
</feature>
<feature type="compositionally biased region" description="Basic and acidic residues" evidence="1">
    <location>
        <begin position="313"/>
        <end position="327"/>
    </location>
</feature>
<evidence type="ECO:0000256" key="1">
    <source>
        <dbReference type="SAM" id="MobiDB-lite"/>
    </source>
</evidence>
<proteinExistence type="predicted"/>
<feature type="compositionally biased region" description="Basic and acidic residues" evidence="1">
    <location>
        <begin position="366"/>
        <end position="386"/>
    </location>
</feature>
<feature type="compositionally biased region" description="Basic and acidic residues" evidence="1">
    <location>
        <begin position="459"/>
        <end position="471"/>
    </location>
</feature>
<feature type="region of interest" description="Disordered" evidence="1">
    <location>
        <begin position="263"/>
        <end position="327"/>
    </location>
</feature>
<gene>
    <name evidence="2" type="ORF">MEDL_24501</name>
</gene>
<protein>
    <submittedName>
        <fullName evidence="2">Uncharacterized protein</fullName>
    </submittedName>
</protein>
<organism evidence="2 3">
    <name type="scientific">Mytilus edulis</name>
    <name type="common">Blue mussel</name>
    <dbReference type="NCBI Taxonomy" id="6550"/>
    <lineage>
        <taxon>Eukaryota</taxon>
        <taxon>Metazoa</taxon>
        <taxon>Spiralia</taxon>
        <taxon>Lophotrochozoa</taxon>
        <taxon>Mollusca</taxon>
        <taxon>Bivalvia</taxon>
        <taxon>Autobranchia</taxon>
        <taxon>Pteriomorphia</taxon>
        <taxon>Mytilida</taxon>
        <taxon>Mytiloidea</taxon>
        <taxon>Mytilidae</taxon>
        <taxon>Mytilinae</taxon>
        <taxon>Mytilus</taxon>
    </lineage>
</organism>
<comment type="caution">
    <text evidence="2">The sequence shown here is derived from an EMBL/GenBank/DDBJ whole genome shotgun (WGS) entry which is preliminary data.</text>
</comment>
<dbReference type="EMBL" id="CAJPWZ010001230">
    <property type="protein sequence ID" value="CAG2210440.1"/>
    <property type="molecule type" value="Genomic_DNA"/>
</dbReference>
<feature type="compositionally biased region" description="Basic and acidic residues" evidence="1">
    <location>
        <begin position="681"/>
        <end position="693"/>
    </location>
</feature>
<feature type="compositionally biased region" description="Low complexity" evidence="1">
    <location>
        <begin position="289"/>
        <end position="300"/>
    </location>
</feature>
<feature type="compositionally biased region" description="Polar residues" evidence="1">
    <location>
        <begin position="707"/>
        <end position="719"/>
    </location>
</feature>
<dbReference type="PANTHER" id="PTHR21219:SF3">
    <property type="entry name" value="FI19613P1"/>
    <property type="match status" value="1"/>
</dbReference>
<sequence length="725" mass="82570">MGNNTSALQKEWSLRCILSRKDQTVRCYGPDARNELKAAGKYFCDCDSDNRNCNFTKQGADVTLTPILDCSPILYPKMTDVQVSVECLGSTILSKTTTSGLGSIQKPLYEKYIQYRKSGKGKKSQPAWLKVSQDGITVIFPTDQPGHTQNYFYERSSINFFEAVRLTSNKGSDKKYYCAFLPVDEARTLNQGYDKLFFQIDKKHLSLTKVEHPVVIACVMRRQVGVRALDCHGFITEKDGDAFRVTSAFFSPPPIYKQIGQEYSEENEPRYQHRPPLQGQKPDLIQTEYGPYGIYKGGKPVNSSGNPEILPSNDDRDVNRYTGNIEKDERQLSSRYSFENRNDTREYGEDYSAQQTVYAKNNRQSAEIKHDRYPSGEIRNIDRRDPQTSMQGSFDIGNNNGRFAQHDNKLDSHFDQERGRIQSKNDFRIPRPMSPLRNQGRELPVTAPKPQRALSPEPRIPKHDSSHEVVTREPISPRDYTSSGPVSSVSNKESRQEPNKKPVAKVPPHLVAGIKVLPTGFVPKLDSPKNPKPNLIGNIENYYSNEEDPYDNAMSRQDCYNNRRNVHSDGYELKDDRNYGVPERQFGNKPPPDILPSEEIRRTAYGERGDIPPNERWKSKTEFDNPKNLGDQKSKRNSAPSANYGKPWTYGEQLEKFKEKEQKVPVNLSSSYTYAPQDSVEADKDDSRKEHDYANLFSRLNAKDDANNQLETAGTNFESSLGYFP</sequence>
<dbReference type="Proteomes" id="UP000683360">
    <property type="component" value="Unassembled WGS sequence"/>
</dbReference>
<feature type="compositionally biased region" description="Polar residues" evidence="1">
    <location>
        <begin position="667"/>
        <end position="676"/>
    </location>
</feature>
<reference evidence="2" key="1">
    <citation type="submission" date="2021-03" db="EMBL/GenBank/DDBJ databases">
        <authorList>
            <person name="Bekaert M."/>
        </authorList>
    </citation>
    <scope>NUCLEOTIDE SEQUENCE</scope>
</reference>
<dbReference type="AlphaFoldDB" id="A0A8S3RQ88"/>
<name>A0A8S3RQ88_MYTED</name>
<feature type="compositionally biased region" description="Basic and acidic residues" evidence="1">
    <location>
        <begin position="566"/>
        <end position="578"/>
    </location>
</feature>
<evidence type="ECO:0000313" key="3">
    <source>
        <dbReference type="Proteomes" id="UP000683360"/>
    </source>
</evidence>
<keyword evidence="3" id="KW-1185">Reference proteome</keyword>
<feature type="compositionally biased region" description="Polar residues" evidence="1">
    <location>
        <begin position="387"/>
        <end position="402"/>
    </location>
</feature>
<dbReference type="OrthoDB" id="10007483at2759"/>
<feature type="compositionally biased region" description="Polar residues" evidence="1">
    <location>
        <begin position="479"/>
        <end position="491"/>
    </location>
</feature>
<feature type="compositionally biased region" description="Basic and acidic residues" evidence="1">
    <location>
        <begin position="404"/>
        <end position="429"/>
    </location>
</feature>
<feature type="region of interest" description="Disordered" evidence="1">
    <location>
        <begin position="359"/>
        <end position="507"/>
    </location>
</feature>
<accession>A0A8S3RQ88</accession>